<feature type="domain" description="LIM zinc-binding" evidence="9">
    <location>
        <begin position="9"/>
        <end position="69"/>
    </location>
</feature>
<evidence type="ECO:0000256" key="4">
    <source>
        <dbReference type="ARBA" id="ARBA00022737"/>
    </source>
</evidence>
<dbReference type="RefSeq" id="XP_031763512.1">
    <property type="nucleotide sequence ID" value="XM_031907652.2"/>
</dbReference>
<evidence type="ECO:0000256" key="7">
    <source>
        <dbReference type="ARBA" id="ARBA00023242"/>
    </source>
</evidence>
<dbReference type="GO" id="GO:0030018">
    <property type="term" value="C:Z disc"/>
    <property type="evidence" value="ECO:0007669"/>
    <property type="project" value="TreeGrafter"/>
</dbReference>
<dbReference type="FunCoup" id="A0A6J3BSX7">
    <property type="interactions" value="8"/>
</dbReference>
<name>A0A6J3BSX7_GALME</name>
<dbReference type="GO" id="GO:0045214">
    <property type="term" value="P:sarcomere organization"/>
    <property type="evidence" value="ECO:0007669"/>
    <property type="project" value="TreeGrafter"/>
</dbReference>
<evidence type="ECO:0000256" key="8">
    <source>
        <dbReference type="PROSITE-ProRule" id="PRU00125"/>
    </source>
</evidence>
<feature type="domain" description="LIM zinc-binding" evidence="9">
    <location>
        <begin position="440"/>
        <end position="501"/>
    </location>
</feature>
<dbReference type="GeneID" id="113523509"/>
<evidence type="ECO:0000259" key="9">
    <source>
        <dbReference type="PROSITE" id="PS50023"/>
    </source>
</evidence>
<evidence type="ECO:0000256" key="1">
    <source>
        <dbReference type="ARBA" id="ARBA00004123"/>
    </source>
</evidence>
<dbReference type="Proteomes" id="UP001652740">
    <property type="component" value="Unplaced"/>
</dbReference>
<protein>
    <submittedName>
        <fullName evidence="11">Muscle LIM protein Mlp84B-like isoform X6</fullName>
    </submittedName>
</protein>
<keyword evidence="2" id="KW-0517">Myogenesis</keyword>
<dbReference type="InterPro" id="IPR001781">
    <property type="entry name" value="Znf_LIM"/>
</dbReference>
<evidence type="ECO:0000256" key="3">
    <source>
        <dbReference type="ARBA" id="ARBA00022723"/>
    </source>
</evidence>
<dbReference type="GO" id="GO:0046872">
    <property type="term" value="F:metal ion binding"/>
    <property type="evidence" value="ECO:0007669"/>
    <property type="project" value="UniProtKB-KW"/>
</dbReference>
<organism evidence="10 11">
    <name type="scientific">Galleria mellonella</name>
    <name type="common">Greater wax moth</name>
    <dbReference type="NCBI Taxonomy" id="7137"/>
    <lineage>
        <taxon>Eukaryota</taxon>
        <taxon>Metazoa</taxon>
        <taxon>Ecdysozoa</taxon>
        <taxon>Arthropoda</taxon>
        <taxon>Hexapoda</taxon>
        <taxon>Insecta</taxon>
        <taxon>Pterygota</taxon>
        <taxon>Neoptera</taxon>
        <taxon>Endopterygota</taxon>
        <taxon>Lepidoptera</taxon>
        <taxon>Glossata</taxon>
        <taxon>Ditrysia</taxon>
        <taxon>Pyraloidea</taxon>
        <taxon>Pyralidae</taxon>
        <taxon>Galleriinae</taxon>
        <taxon>Galleria</taxon>
    </lineage>
</organism>
<dbReference type="Pfam" id="PF00412">
    <property type="entry name" value="LIM"/>
    <property type="match status" value="5"/>
</dbReference>
<keyword evidence="10" id="KW-1185">Reference proteome</keyword>
<keyword evidence="7" id="KW-0539">Nucleus</keyword>
<feature type="domain" description="LIM zinc-binding" evidence="9">
    <location>
        <begin position="239"/>
        <end position="300"/>
    </location>
</feature>
<dbReference type="CDD" id="cd09326">
    <property type="entry name" value="LIM_CRP_like"/>
    <property type="match status" value="4"/>
</dbReference>
<dbReference type="GO" id="GO:0007517">
    <property type="term" value="P:muscle organ development"/>
    <property type="evidence" value="ECO:0007669"/>
    <property type="project" value="UniProtKB-KW"/>
</dbReference>
<keyword evidence="6 8" id="KW-0440">LIM domain</keyword>
<dbReference type="PANTHER" id="PTHR24215:SF35">
    <property type="entry name" value="MUSCLE LIM PROTEIN MLP84B"/>
    <property type="match status" value="1"/>
</dbReference>
<dbReference type="InParanoid" id="A0A6J3BSX7"/>
<dbReference type="FunFam" id="2.10.110.10:FF:000001">
    <property type="entry name" value="Cysteine and glycine-rich protein 1"/>
    <property type="match status" value="5"/>
</dbReference>
<dbReference type="PROSITE" id="PS00478">
    <property type="entry name" value="LIM_DOMAIN_1"/>
    <property type="match status" value="5"/>
</dbReference>
<keyword evidence="4" id="KW-0677">Repeat</keyword>
<sequence length="516" mass="55659">MPFKPADNPKCPKCGKSVYAAEERVAGGLKWHKMCFKCGLCQKLLDSTNCSEHEGELYCKVCHARKFGPKGYGFGGGAGCLSMDTGDHLQQENAGVRTNGACLEPRVIAKAPPGEGCPRCGGYVYAAEQMLARGKAWHRECFKCGDCQKRLDSTNCCEGPDRDIYCKVCYGKKFGPKGYGYGKGAGVLQSDPYANGGIGHGGMSSLGLMCDVKDLEWQSDQAPKTTVIDTASIKAPPGKGCPRCGGVVFAAEQVLAKGREWHRKCFKCRDCTKTLDSIIACDGPDNDVYCKTCYGKKWGPHGYGFACGSGFLQTDGLTEEEISANRPYYNPDTTSIKAPKGQGCPRCGGMVFAAEQQLAKGTMWHKKCFNCAECHRPLDSMLACDGPDREIHCRACYAKLFGPKGFGFGHAPTLVSTDAEPTITYTEQLPFTGQKAAKGHGCPRCGFPVYAAEQMHSKNGTWHRRCFSCADCHRSLDSTNLNDGPNGEIYCRGCYGRNFGPKGVGFGMGAGTLTMA</sequence>
<dbReference type="CDD" id="cd09404">
    <property type="entry name" value="LIM1_MLP84B_like"/>
    <property type="match status" value="1"/>
</dbReference>
<dbReference type="GO" id="GO:0008307">
    <property type="term" value="F:structural constituent of muscle"/>
    <property type="evidence" value="ECO:0007669"/>
    <property type="project" value="TreeGrafter"/>
</dbReference>
<dbReference type="Gene3D" id="2.10.110.10">
    <property type="entry name" value="Cysteine Rich Protein"/>
    <property type="match status" value="5"/>
</dbReference>
<keyword evidence="3 8" id="KW-0479">Metal-binding</keyword>
<dbReference type="GO" id="GO:0005634">
    <property type="term" value="C:nucleus"/>
    <property type="evidence" value="ECO:0007669"/>
    <property type="project" value="UniProtKB-SubCell"/>
</dbReference>
<dbReference type="AlphaFoldDB" id="A0A6J3BSX7"/>
<comment type="subcellular location">
    <subcellularLocation>
        <location evidence="1">Nucleus</location>
    </subcellularLocation>
</comment>
<dbReference type="SMART" id="SM00132">
    <property type="entry name" value="LIM"/>
    <property type="match status" value="5"/>
</dbReference>
<evidence type="ECO:0000256" key="5">
    <source>
        <dbReference type="ARBA" id="ARBA00022833"/>
    </source>
</evidence>
<reference evidence="11" key="1">
    <citation type="submission" date="2025-08" db="UniProtKB">
        <authorList>
            <consortium name="RefSeq"/>
        </authorList>
    </citation>
    <scope>IDENTIFICATION</scope>
    <source>
        <tissue evidence="11">Whole larvae</tissue>
    </source>
</reference>
<feature type="domain" description="LIM zinc-binding" evidence="9">
    <location>
        <begin position="115"/>
        <end position="176"/>
    </location>
</feature>
<accession>A0A6J3BSX7</accession>
<gene>
    <name evidence="11" type="primary">LOC113523509</name>
</gene>
<dbReference type="PROSITE" id="PS50023">
    <property type="entry name" value="LIM_DOMAIN_2"/>
    <property type="match status" value="5"/>
</dbReference>
<evidence type="ECO:0000256" key="6">
    <source>
        <dbReference type="ARBA" id="ARBA00023038"/>
    </source>
</evidence>
<dbReference type="GO" id="GO:0042805">
    <property type="term" value="F:actinin binding"/>
    <property type="evidence" value="ECO:0007669"/>
    <property type="project" value="TreeGrafter"/>
</dbReference>
<proteinExistence type="predicted"/>
<dbReference type="PANTHER" id="PTHR24215">
    <property type="entry name" value="RHO-GTPASE-ACTIVATING PROTEIN LRG1"/>
    <property type="match status" value="1"/>
</dbReference>
<evidence type="ECO:0000256" key="2">
    <source>
        <dbReference type="ARBA" id="ARBA00022541"/>
    </source>
</evidence>
<dbReference type="GO" id="GO:0060537">
    <property type="term" value="P:muscle tissue development"/>
    <property type="evidence" value="ECO:0007669"/>
    <property type="project" value="TreeGrafter"/>
</dbReference>
<evidence type="ECO:0000313" key="10">
    <source>
        <dbReference type="Proteomes" id="UP001652740"/>
    </source>
</evidence>
<dbReference type="SUPFAM" id="SSF57716">
    <property type="entry name" value="Glucocorticoid receptor-like (DNA-binding domain)"/>
    <property type="match status" value="10"/>
</dbReference>
<keyword evidence="5 8" id="KW-0862">Zinc</keyword>
<evidence type="ECO:0000313" key="11">
    <source>
        <dbReference type="RefSeq" id="XP_031763512.1"/>
    </source>
</evidence>
<feature type="domain" description="LIM zinc-binding" evidence="9">
    <location>
        <begin position="342"/>
        <end position="403"/>
    </location>
</feature>
<dbReference type="OrthoDB" id="1679758at2759"/>